<dbReference type="Proteomes" id="UP001412067">
    <property type="component" value="Unassembled WGS sequence"/>
</dbReference>
<dbReference type="EMBL" id="JBBWWR010000011">
    <property type="protein sequence ID" value="KAK8959762.1"/>
    <property type="molecule type" value="Genomic_DNA"/>
</dbReference>
<reference evidence="1 2" key="1">
    <citation type="journal article" date="2022" name="Nat. Plants">
        <title>Genomes of leafy and leafless Platanthera orchids illuminate the evolution of mycoheterotrophy.</title>
        <authorList>
            <person name="Li M.H."/>
            <person name="Liu K.W."/>
            <person name="Li Z."/>
            <person name="Lu H.C."/>
            <person name="Ye Q.L."/>
            <person name="Zhang D."/>
            <person name="Wang J.Y."/>
            <person name="Li Y.F."/>
            <person name="Zhong Z.M."/>
            <person name="Liu X."/>
            <person name="Yu X."/>
            <person name="Liu D.K."/>
            <person name="Tu X.D."/>
            <person name="Liu B."/>
            <person name="Hao Y."/>
            <person name="Liao X.Y."/>
            <person name="Jiang Y.T."/>
            <person name="Sun W.H."/>
            <person name="Chen J."/>
            <person name="Chen Y.Q."/>
            <person name="Ai Y."/>
            <person name="Zhai J.W."/>
            <person name="Wu S.S."/>
            <person name="Zhou Z."/>
            <person name="Hsiao Y.Y."/>
            <person name="Wu W.L."/>
            <person name="Chen Y.Y."/>
            <person name="Lin Y.F."/>
            <person name="Hsu J.L."/>
            <person name="Li C.Y."/>
            <person name="Wang Z.W."/>
            <person name="Zhao X."/>
            <person name="Zhong W.Y."/>
            <person name="Ma X.K."/>
            <person name="Ma L."/>
            <person name="Huang J."/>
            <person name="Chen G.Z."/>
            <person name="Huang M.Z."/>
            <person name="Huang L."/>
            <person name="Peng D.H."/>
            <person name="Luo Y.B."/>
            <person name="Zou S.Q."/>
            <person name="Chen S.P."/>
            <person name="Lan S."/>
            <person name="Tsai W.C."/>
            <person name="Van de Peer Y."/>
            <person name="Liu Z.J."/>
        </authorList>
    </citation>
    <scope>NUCLEOTIDE SEQUENCE [LARGE SCALE GENOMIC DNA]</scope>
    <source>
        <strain evidence="1">Lor288</strain>
    </source>
</reference>
<dbReference type="PANTHER" id="PTHR46238:SF11">
    <property type="entry name" value="AGAMOUS-LIKE MADS-BOX PROTEIN AGL16"/>
    <property type="match status" value="1"/>
</dbReference>
<gene>
    <name evidence="1" type="ORF">KSP40_PGU017160</name>
</gene>
<name>A0ABR2M6H9_9ASPA</name>
<keyword evidence="2" id="KW-1185">Reference proteome</keyword>
<sequence length="81" mass="9572">MVGRVQRRPLEAPIRRCESLVTTYVKRGRGRPIKTWNETIRKDMMYLDISETQFCFILVYIFSREGGGNSRDRVSEKFKVV</sequence>
<evidence type="ECO:0000313" key="2">
    <source>
        <dbReference type="Proteomes" id="UP001412067"/>
    </source>
</evidence>
<proteinExistence type="predicted"/>
<protein>
    <submittedName>
        <fullName evidence="1">Uncharacterized protein</fullName>
    </submittedName>
</protein>
<evidence type="ECO:0000313" key="1">
    <source>
        <dbReference type="EMBL" id="KAK8959762.1"/>
    </source>
</evidence>
<dbReference type="PANTHER" id="PTHR46238">
    <property type="entry name" value="REVERSE TRANSCRIPTASE DOMAIN-CONTAINING PROTEIN"/>
    <property type="match status" value="1"/>
</dbReference>
<organism evidence="1 2">
    <name type="scientific">Platanthera guangdongensis</name>
    <dbReference type="NCBI Taxonomy" id="2320717"/>
    <lineage>
        <taxon>Eukaryota</taxon>
        <taxon>Viridiplantae</taxon>
        <taxon>Streptophyta</taxon>
        <taxon>Embryophyta</taxon>
        <taxon>Tracheophyta</taxon>
        <taxon>Spermatophyta</taxon>
        <taxon>Magnoliopsida</taxon>
        <taxon>Liliopsida</taxon>
        <taxon>Asparagales</taxon>
        <taxon>Orchidaceae</taxon>
        <taxon>Orchidoideae</taxon>
        <taxon>Orchideae</taxon>
        <taxon>Orchidinae</taxon>
        <taxon>Platanthera</taxon>
    </lineage>
</organism>
<comment type="caution">
    <text evidence="1">The sequence shown here is derived from an EMBL/GenBank/DDBJ whole genome shotgun (WGS) entry which is preliminary data.</text>
</comment>
<accession>A0ABR2M6H9</accession>